<comment type="caution">
    <text evidence="2">The sequence shown here is derived from an EMBL/GenBank/DDBJ whole genome shotgun (WGS) entry which is preliminary data.</text>
</comment>
<reference evidence="2 3" key="1">
    <citation type="journal article" date="2016" name="Front. Microbiol.">
        <title>Comparative Genomics Analysis of Streptomyces Species Reveals Their Adaptation to the Marine Environment and Their Diversity at the Genomic Level.</title>
        <authorList>
            <person name="Tian X."/>
            <person name="Zhang Z."/>
            <person name="Yang T."/>
            <person name="Chen M."/>
            <person name="Li J."/>
            <person name="Chen F."/>
            <person name="Yang J."/>
            <person name="Li W."/>
            <person name="Zhang B."/>
            <person name="Zhang Z."/>
            <person name="Wu J."/>
            <person name="Zhang C."/>
            <person name="Long L."/>
            <person name="Xiao J."/>
        </authorList>
    </citation>
    <scope>NUCLEOTIDE SEQUENCE [LARGE SCALE GENOMIC DNA]</scope>
    <source>
        <strain evidence="2 3">SCSIO M10379</strain>
    </source>
</reference>
<dbReference type="AlphaFoldDB" id="A0A1E7K0Z8"/>
<sequence length="62" mass="6349">MLGAGGSRTAAGRVRGTAYDRAGEAATRWPPGGRPMAVRWPPGNEPAAAGQPFTRLAGLTDD</sequence>
<protein>
    <submittedName>
        <fullName evidence="2">Uncharacterized protein</fullName>
    </submittedName>
</protein>
<evidence type="ECO:0000256" key="1">
    <source>
        <dbReference type="SAM" id="MobiDB-lite"/>
    </source>
</evidence>
<evidence type="ECO:0000313" key="3">
    <source>
        <dbReference type="Proteomes" id="UP000175829"/>
    </source>
</evidence>
<accession>A0A1E7K0Z8</accession>
<evidence type="ECO:0000313" key="2">
    <source>
        <dbReference type="EMBL" id="OEU97589.1"/>
    </source>
</evidence>
<feature type="region of interest" description="Disordered" evidence="1">
    <location>
        <begin position="1"/>
        <end position="62"/>
    </location>
</feature>
<proteinExistence type="predicted"/>
<organism evidence="2 3">
    <name type="scientific">Streptomyces qinglanensis</name>
    <dbReference type="NCBI Taxonomy" id="943816"/>
    <lineage>
        <taxon>Bacteria</taxon>
        <taxon>Bacillati</taxon>
        <taxon>Actinomycetota</taxon>
        <taxon>Actinomycetes</taxon>
        <taxon>Kitasatosporales</taxon>
        <taxon>Streptomycetaceae</taxon>
        <taxon>Streptomyces</taxon>
    </lineage>
</organism>
<dbReference type="EMBL" id="LJGV01000022">
    <property type="protein sequence ID" value="OEU97589.1"/>
    <property type="molecule type" value="Genomic_DNA"/>
</dbReference>
<dbReference type="Proteomes" id="UP000175829">
    <property type="component" value="Unassembled WGS sequence"/>
</dbReference>
<name>A0A1E7K0Z8_9ACTN</name>
<gene>
    <name evidence="2" type="ORF">AN217_06600</name>
</gene>